<dbReference type="OrthoDB" id="120976at2759"/>
<dbReference type="Proteomes" id="UP000198406">
    <property type="component" value="Unassembled WGS sequence"/>
</dbReference>
<accession>A0A1Z5JVD9</accession>
<reference evidence="1 2" key="1">
    <citation type="journal article" date="2015" name="Plant Cell">
        <title>Oil accumulation by the oleaginous diatom Fistulifera solaris as revealed by the genome and transcriptome.</title>
        <authorList>
            <person name="Tanaka T."/>
            <person name="Maeda Y."/>
            <person name="Veluchamy A."/>
            <person name="Tanaka M."/>
            <person name="Abida H."/>
            <person name="Marechal E."/>
            <person name="Bowler C."/>
            <person name="Muto M."/>
            <person name="Sunaga Y."/>
            <person name="Tanaka M."/>
            <person name="Yoshino T."/>
            <person name="Taniguchi T."/>
            <person name="Fukuda Y."/>
            <person name="Nemoto M."/>
            <person name="Matsumoto M."/>
            <person name="Wong P.S."/>
            <person name="Aburatani S."/>
            <person name="Fujibuchi W."/>
        </authorList>
    </citation>
    <scope>NUCLEOTIDE SEQUENCE [LARGE SCALE GENOMIC DNA]</scope>
    <source>
        <strain evidence="1 2">JPCC DA0580</strain>
    </source>
</reference>
<proteinExistence type="predicted"/>
<dbReference type="AlphaFoldDB" id="A0A1Z5JVD9"/>
<comment type="caution">
    <text evidence="1">The sequence shown here is derived from an EMBL/GenBank/DDBJ whole genome shotgun (WGS) entry which is preliminary data.</text>
</comment>
<dbReference type="InParanoid" id="A0A1Z5JVD9"/>
<dbReference type="EMBL" id="BDSP01000120">
    <property type="protein sequence ID" value="GAX17711.1"/>
    <property type="molecule type" value="Genomic_DNA"/>
</dbReference>
<evidence type="ECO:0000313" key="1">
    <source>
        <dbReference type="EMBL" id="GAX17711.1"/>
    </source>
</evidence>
<sequence>MFGGEECNPDCVIYGKTDTAVAETATWFWSLKDQTRKRAALRIHYALSSAAEGQRNFDFAILRPEQLTRILDANPTRQLQLEIGTWSAEQAIILATRPYPLDLVLVNGDGSEVDSAHDDGTAFIDALVQQQSLFGSLSILWYSDEDMVISRFNLERLVNLEVFDRLTIRYVDADSVLVAFAAKVKALQYSLHADLIDSDDFALLNIATKDLSLTLRLDEEVEIDGLLVSIFNRVAQLGQFESLGITLTHNGFYRIELEDPAAVAQALIGALNGNSRLTRLDLYNSESLFISVSRSKEIFHAIGKLERLETLDLSIFPPVLDLDADEDGYRYELACQPYYCLVEELLCRNRNVVVYNGWDQKVTNRTTIDKLYVLNSFYNGSTKLTKKCTDLRFLLFRAALMKSASANIQYTGLLLSHHTDVLCEMAASLI</sequence>
<name>A0A1Z5JVD9_FISSO</name>
<protein>
    <submittedName>
        <fullName evidence="1">Uncharacterized protein</fullName>
    </submittedName>
</protein>
<keyword evidence="2" id="KW-1185">Reference proteome</keyword>
<evidence type="ECO:0000313" key="2">
    <source>
        <dbReference type="Proteomes" id="UP000198406"/>
    </source>
</evidence>
<organism evidence="1 2">
    <name type="scientific">Fistulifera solaris</name>
    <name type="common">Oleaginous diatom</name>
    <dbReference type="NCBI Taxonomy" id="1519565"/>
    <lineage>
        <taxon>Eukaryota</taxon>
        <taxon>Sar</taxon>
        <taxon>Stramenopiles</taxon>
        <taxon>Ochrophyta</taxon>
        <taxon>Bacillariophyta</taxon>
        <taxon>Bacillariophyceae</taxon>
        <taxon>Bacillariophycidae</taxon>
        <taxon>Naviculales</taxon>
        <taxon>Naviculaceae</taxon>
        <taxon>Fistulifera</taxon>
    </lineage>
</organism>
<gene>
    <name evidence="1" type="ORF">FisN_10Lu429</name>
</gene>